<dbReference type="PANTHER" id="PTHR30126">
    <property type="entry name" value="HTH-TYPE TRANSCRIPTIONAL REGULATOR"/>
    <property type="match status" value="1"/>
</dbReference>
<feature type="domain" description="HTH lysR-type" evidence="7">
    <location>
        <begin position="1"/>
        <end position="61"/>
    </location>
</feature>
<protein>
    <recommendedName>
        <fullName evidence="5">HTH-type transcriptional regulator CbbR</fullName>
    </recommendedName>
    <alternativeName>
        <fullName evidence="6">RuBisCO operon transcriptional regulator</fullName>
    </alternativeName>
</protein>
<dbReference type="InterPro" id="IPR000847">
    <property type="entry name" value="LysR_HTH_N"/>
</dbReference>
<dbReference type="PROSITE" id="PS50931">
    <property type="entry name" value="HTH_LYSR"/>
    <property type="match status" value="1"/>
</dbReference>
<evidence type="ECO:0000256" key="6">
    <source>
        <dbReference type="ARBA" id="ARBA00043141"/>
    </source>
</evidence>
<dbReference type="RefSeq" id="WP_244378273.1">
    <property type="nucleotide sequence ID" value="NZ_CP083239.1"/>
</dbReference>
<evidence type="ECO:0000313" key="8">
    <source>
        <dbReference type="EMBL" id="UOK71275.1"/>
    </source>
</evidence>
<dbReference type="InterPro" id="IPR036390">
    <property type="entry name" value="WH_DNA-bd_sf"/>
</dbReference>
<evidence type="ECO:0000256" key="3">
    <source>
        <dbReference type="ARBA" id="ARBA00023125"/>
    </source>
</evidence>
<dbReference type="PANTHER" id="PTHR30126:SF5">
    <property type="entry name" value="HTH-TYPE TRANSCRIPTIONAL ACTIVATOR CMPR"/>
    <property type="match status" value="1"/>
</dbReference>
<evidence type="ECO:0000313" key="9">
    <source>
        <dbReference type="Proteomes" id="UP000831684"/>
    </source>
</evidence>
<dbReference type="Pfam" id="PF00126">
    <property type="entry name" value="HTH_1"/>
    <property type="match status" value="1"/>
</dbReference>
<sequence>MRNATLKQLRAVAAIVETGSVTGAAKKLNVTPPAVTMQVQLLEHYLGLPLLDRAGDRFQPSAAGREILLATARIEQALADCGAALDAMKGLRSGRVSVGLVSTAKYFVPAALGAFTRAHPGIDVVISVGNREAIIAGLRADAIDVAIMGRPPLDIEVDKTLIGDHPHVLIAPADHPLLGRRIAPSAIANATFMSREPGSGTRGLMERFFQQWGLDPRIGMEIDSNETIKQAVMAGLGLAFISAHTIAAEVADGRLAVLDVEGLPEVRQWFVVKRSAKRLTPPAAALTEFLARRGPEFLPDTLHLPGVAEARAALEAERGKAAELQEAPPHKGD</sequence>
<dbReference type="GO" id="GO:0003700">
    <property type="term" value="F:DNA-binding transcription factor activity"/>
    <property type="evidence" value="ECO:0007669"/>
    <property type="project" value="InterPro"/>
</dbReference>
<keyword evidence="3" id="KW-0238">DNA-binding</keyword>
<dbReference type="Gene3D" id="1.10.10.10">
    <property type="entry name" value="Winged helix-like DNA-binding domain superfamily/Winged helix DNA-binding domain"/>
    <property type="match status" value="1"/>
</dbReference>
<dbReference type="SUPFAM" id="SSF46785">
    <property type="entry name" value="Winged helix' DNA-binding domain"/>
    <property type="match status" value="1"/>
</dbReference>
<keyword evidence="2" id="KW-0805">Transcription regulation</keyword>
<accession>A0A9E7A193</accession>
<dbReference type="SUPFAM" id="SSF53850">
    <property type="entry name" value="Periplasmic binding protein-like II"/>
    <property type="match status" value="1"/>
</dbReference>
<dbReference type="InterPro" id="IPR036388">
    <property type="entry name" value="WH-like_DNA-bd_sf"/>
</dbReference>
<keyword evidence="4" id="KW-0804">Transcription</keyword>
<dbReference type="Proteomes" id="UP000831684">
    <property type="component" value="Chromosome"/>
</dbReference>
<dbReference type="InterPro" id="IPR005119">
    <property type="entry name" value="LysR_subst-bd"/>
</dbReference>
<dbReference type="Pfam" id="PF03466">
    <property type="entry name" value="LysR_substrate"/>
    <property type="match status" value="1"/>
</dbReference>
<evidence type="ECO:0000256" key="4">
    <source>
        <dbReference type="ARBA" id="ARBA00023163"/>
    </source>
</evidence>
<name>A0A9E7A193_9HYPH</name>
<dbReference type="Gene3D" id="3.40.190.10">
    <property type="entry name" value="Periplasmic binding protein-like II"/>
    <property type="match status" value="2"/>
</dbReference>
<proteinExistence type="inferred from homology"/>
<evidence type="ECO:0000256" key="5">
    <source>
        <dbReference type="ARBA" id="ARBA00039279"/>
    </source>
</evidence>
<evidence type="ECO:0000256" key="2">
    <source>
        <dbReference type="ARBA" id="ARBA00023015"/>
    </source>
</evidence>
<dbReference type="CDD" id="cd08419">
    <property type="entry name" value="PBP2_CbbR_RubisCO_like"/>
    <property type="match status" value="1"/>
</dbReference>
<evidence type="ECO:0000259" key="7">
    <source>
        <dbReference type="PROSITE" id="PS50931"/>
    </source>
</evidence>
<reference evidence="8" key="1">
    <citation type="submission" date="2021-09" db="EMBL/GenBank/DDBJ databases">
        <title>Network and meta-omics reveal the key degrader and cooperation patterns in an efficient 1,4-dioxane-degrading microbial community.</title>
        <authorList>
            <person name="Dai C."/>
        </authorList>
    </citation>
    <scope>NUCLEOTIDE SEQUENCE</scope>
    <source>
        <strain evidence="8">ZM13</strain>
    </source>
</reference>
<evidence type="ECO:0000256" key="1">
    <source>
        <dbReference type="ARBA" id="ARBA00009437"/>
    </source>
</evidence>
<dbReference type="KEGG" id="apol:K9D25_00670"/>
<dbReference type="PRINTS" id="PR00039">
    <property type="entry name" value="HTHLYSR"/>
</dbReference>
<dbReference type="GO" id="GO:0000976">
    <property type="term" value="F:transcription cis-regulatory region binding"/>
    <property type="evidence" value="ECO:0007669"/>
    <property type="project" value="TreeGrafter"/>
</dbReference>
<dbReference type="EMBL" id="CP083239">
    <property type="protein sequence ID" value="UOK71275.1"/>
    <property type="molecule type" value="Genomic_DNA"/>
</dbReference>
<organism evidence="8 9">
    <name type="scientific">Ancylobacter polymorphus</name>
    <dbReference type="NCBI Taxonomy" id="223390"/>
    <lineage>
        <taxon>Bacteria</taxon>
        <taxon>Pseudomonadati</taxon>
        <taxon>Pseudomonadota</taxon>
        <taxon>Alphaproteobacteria</taxon>
        <taxon>Hyphomicrobiales</taxon>
        <taxon>Xanthobacteraceae</taxon>
        <taxon>Ancylobacter</taxon>
    </lineage>
</organism>
<comment type="similarity">
    <text evidence="1">Belongs to the LysR transcriptional regulatory family.</text>
</comment>
<dbReference type="AlphaFoldDB" id="A0A9E7A193"/>
<gene>
    <name evidence="8" type="ORF">K9D25_00670</name>
</gene>